<keyword evidence="1 3" id="KW-0853">WD repeat</keyword>
<dbReference type="PROSITE" id="PS00678">
    <property type="entry name" value="WD_REPEATS_1"/>
    <property type="match status" value="1"/>
</dbReference>
<organism evidence="5">
    <name type="scientific">Guillardia theta</name>
    <name type="common">Cryptophyte</name>
    <name type="synonym">Cryptomonas phi</name>
    <dbReference type="NCBI Taxonomy" id="55529"/>
    <lineage>
        <taxon>Eukaryota</taxon>
        <taxon>Cryptophyceae</taxon>
        <taxon>Pyrenomonadales</taxon>
        <taxon>Geminigeraceae</taxon>
        <taxon>Guillardia</taxon>
    </lineage>
</organism>
<sequence>MSAIQSFLQDRPKYTMQGVISYLESFETFKEMELDERDKKIKVLEEKLKAVENELKIYKERDEESARRIEILELALKMERQSTKEIHTNKFCFPQNFDGASTVLLKAAREKEEDVEVEARAEIVCTEGEQVDDMSAFFGNKLKPFEESTTEIKGYREFASLRSHMDSINDLSWNSNGSLLLSASEDGCLKLWCLKSIKAVTKASNTVPDIEPLITYRGHNGAVNCGITVSAGRGDPNGFCVSGGLDGSVRLWDTPKVEQDLYDSVGCSVRNERMCYTYHSDAVWAITYTAKHRFLISGSADGIVKGWSIGDLLETKDSELIEGGNIQDHDRPAVHDYRRQGSLAEPGVAIAIETSPQDADHFFALYDNGAVADFDVASQTVRLDFLVQSEHNSSTPCASKAPSCLAVHPTFPLAVIGHLDSVLTAVDLSRGKTVFQLPAHDAPVVSVTIDGTGLYVMTGGADGTCRVWDLRKQRCVCESRLEASKFGNRSIQVAANPCKKIIAVGSVDARVSLLSS</sequence>
<dbReference type="Pfam" id="PF00400">
    <property type="entry name" value="WD40"/>
    <property type="match status" value="4"/>
</dbReference>
<reference evidence="5" key="1">
    <citation type="submission" date="2021-01" db="EMBL/GenBank/DDBJ databases">
        <authorList>
            <person name="Corre E."/>
            <person name="Pelletier E."/>
            <person name="Niang G."/>
            <person name="Scheremetjew M."/>
            <person name="Finn R."/>
            <person name="Kale V."/>
            <person name="Holt S."/>
            <person name="Cochrane G."/>
            <person name="Meng A."/>
            <person name="Brown T."/>
            <person name="Cohen L."/>
        </authorList>
    </citation>
    <scope>NUCLEOTIDE SEQUENCE</scope>
    <source>
        <strain evidence="5">CCMP 2712</strain>
    </source>
</reference>
<accession>A0A7S4NMF3</accession>
<dbReference type="PROSITE" id="PS50082">
    <property type="entry name" value="WD_REPEATS_2"/>
    <property type="match status" value="4"/>
</dbReference>
<feature type="repeat" description="WD" evidence="3">
    <location>
        <begin position="241"/>
        <end position="253"/>
    </location>
</feature>
<dbReference type="PRINTS" id="PR00320">
    <property type="entry name" value="GPROTEINBRPT"/>
</dbReference>
<feature type="repeat" description="WD" evidence="3">
    <location>
        <begin position="161"/>
        <end position="202"/>
    </location>
</feature>
<protein>
    <recommendedName>
        <fullName evidence="6">Striatin N-terminal domain-containing protein</fullName>
    </recommendedName>
</protein>
<evidence type="ECO:0000256" key="1">
    <source>
        <dbReference type="ARBA" id="ARBA00022574"/>
    </source>
</evidence>
<dbReference type="InterPro" id="IPR015943">
    <property type="entry name" value="WD40/YVTN_repeat-like_dom_sf"/>
</dbReference>
<dbReference type="PANTHER" id="PTHR15653:SF0">
    <property type="entry name" value="CONNECTOR OF KINASE TO AP-1, ISOFORM E"/>
    <property type="match status" value="1"/>
</dbReference>
<dbReference type="EMBL" id="HBKN01017599">
    <property type="protein sequence ID" value="CAE2296809.1"/>
    <property type="molecule type" value="Transcribed_RNA"/>
</dbReference>
<dbReference type="InterPro" id="IPR036322">
    <property type="entry name" value="WD40_repeat_dom_sf"/>
</dbReference>
<dbReference type="InterPro" id="IPR019775">
    <property type="entry name" value="WD40_repeat_CS"/>
</dbReference>
<dbReference type="InterPro" id="IPR001680">
    <property type="entry name" value="WD40_rpt"/>
</dbReference>
<dbReference type="PANTHER" id="PTHR15653">
    <property type="entry name" value="STRIATIN"/>
    <property type="match status" value="1"/>
</dbReference>
<dbReference type="InterPro" id="IPR020472">
    <property type="entry name" value="WD40_PAC1"/>
</dbReference>
<feature type="coiled-coil region" evidence="4">
    <location>
        <begin position="34"/>
        <end position="68"/>
    </location>
</feature>
<gene>
    <name evidence="5" type="ORF">GTHE00462_LOCUS13869</name>
</gene>
<dbReference type="PROSITE" id="PS50294">
    <property type="entry name" value="WD_REPEATS_REGION"/>
    <property type="match status" value="3"/>
</dbReference>
<evidence type="ECO:0000256" key="2">
    <source>
        <dbReference type="ARBA" id="ARBA00022737"/>
    </source>
</evidence>
<evidence type="ECO:0008006" key="6">
    <source>
        <dbReference type="Google" id="ProtNLM"/>
    </source>
</evidence>
<dbReference type="SMART" id="SM00320">
    <property type="entry name" value="WD40"/>
    <property type="match status" value="5"/>
</dbReference>
<keyword evidence="4" id="KW-0175">Coiled coil</keyword>
<feature type="repeat" description="WD" evidence="3">
    <location>
        <begin position="276"/>
        <end position="309"/>
    </location>
</feature>
<dbReference type="SUPFAM" id="SSF50978">
    <property type="entry name" value="WD40 repeat-like"/>
    <property type="match status" value="1"/>
</dbReference>
<evidence type="ECO:0000313" key="5">
    <source>
        <dbReference type="EMBL" id="CAE2296809.1"/>
    </source>
</evidence>
<dbReference type="InterPro" id="IPR051488">
    <property type="entry name" value="WD_repeat_striatin"/>
</dbReference>
<evidence type="ECO:0000256" key="3">
    <source>
        <dbReference type="PROSITE-ProRule" id="PRU00221"/>
    </source>
</evidence>
<name>A0A7S4NMF3_GUITH</name>
<evidence type="ECO:0000256" key="4">
    <source>
        <dbReference type="SAM" id="Coils"/>
    </source>
</evidence>
<dbReference type="Gene3D" id="2.130.10.10">
    <property type="entry name" value="YVTN repeat-like/Quinoprotein amine dehydrogenase"/>
    <property type="match status" value="2"/>
</dbReference>
<feature type="repeat" description="WD" evidence="3">
    <location>
        <begin position="437"/>
        <end position="478"/>
    </location>
</feature>
<dbReference type="AlphaFoldDB" id="A0A7S4NMF3"/>
<proteinExistence type="predicted"/>
<keyword evidence="2" id="KW-0677">Repeat</keyword>